<organism evidence="1 2">
    <name type="scientific">Escherichia phage Stevie_ev116</name>
    <dbReference type="NCBI Taxonomy" id="2695840"/>
    <lineage>
        <taxon>Viruses</taxon>
        <taxon>Duplodnaviria</taxon>
        <taxon>Heunggongvirae</taxon>
        <taxon>Uroviricota</taxon>
        <taxon>Caudoviricetes</taxon>
        <taxon>Drexlerviridae</taxon>
        <taxon>Tempevirinae</taxon>
        <taxon>Tlsvirus</taxon>
        <taxon>Tlsvirus stevie116</taxon>
    </lineage>
</organism>
<evidence type="ECO:0000313" key="2">
    <source>
        <dbReference type="Proteomes" id="UP000424941"/>
    </source>
</evidence>
<reference evidence="1 2" key="1">
    <citation type="submission" date="2020-02" db="EMBL/GenBank/DDBJ databases">
        <authorList>
            <person name="Petit M.-A."/>
            <person name="Lossouarn J."/>
        </authorList>
    </citation>
    <scope>NUCLEOTIDE SEQUENCE [LARGE SCALE GENOMIC DNA]</scope>
</reference>
<accession>A0A653FYB7</accession>
<dbReference type="Proteomes" id="UP000424941">
    <property type="component" value="Chromosome"/>
</dbReference>
<keyword evidence="2" id="KW-1185">Reference proteome</keyword>
<proteinExistence type="predicted"/>
<sequence>MILIRIKSTGNEYAVPNTKYSELPVMRIVDGFPAYTSFSRHELIYMVEIGTAEIVGSASIHINLTYNEGKEK</sequence>
<protein>
    <submittedName>
        <fullName evidence="1">Phage protein</fullName>
    </submittedName>
</protein>
<name>A0A653FYB7_9CAUD</name>
<evidence type="ECO:0000313" key="1">
    <source>
        <dbReference type="EMBL" id="VUF55086.1"/>
    </source>
</evidence>
<dbReference type="EMBL" id="LR597656">
    <property type="protein sequence ID" value="VUF55086.1"/>
    <property type="molecule type" value="Genomic_DNA"/>
</dbReference>